<dbReference type="InterPro" id="IPR012347">
    <property type="entry name" value="Ferritin-like"/>
</dbReference>
<dbReference type="PROSITE" id="PS50905">
    <property type="entry name" value="FERRITIN_LIKE"/>
    <property type="match status" value="1"/>
</dbReference>
<comment type="catalytic activity">
    <reaction evidence="8">
        <text>4 Fe(2+) + O2 + 6 H2O = 4 iron(III) oxide-hydroxide + 12 H(+)</text>
        <dbReference type="Rhea" id="RHEA:11972"/>
        <dbReference type="ChEBI" id="CHEBI:15377"/>
        <dbReference type="ChEBI" id="CHEBI:15378"/>
        <dbReference type="ChEBI" id="CHEBI:15379"/>
        <dbReference type="ChEBI" id="CHEBI:29033"/>
        <dbReference type="ChEBI" id="CHEBI:78619"/>
        <dbReference type="EC" id="1.16.3.2"/>
    </reaction>
</comment>
<feature type="binding site" evidence="7">
    <location>
        <position position="53"/>
    </location>
    <ligand>
        <name>Fe cation</name>
        <dbReference type="ChEBI" id="CHEBI:24875"/>
        <label>1</label>
    </ligand>
</feature>
<evidence type="ECO:0000256" key="2">
    <source>
        <dbReference type="ARBA" id="ARBA00022434"/>
    </source>
</evidence>
<comment type="caution">
    <text evidence="10">The sequence shown here is derived from an EMBL/GenBank/DDBJ whole genome shotgun (WGS) entry which is preliminary data.</text>
</comment>
<keyword evidence="2 8" id="KW-0409">Iron storage</keyword>
<proteinExistence type="inferred from homology"/>
<comment type="subcellular location">
    <subcellularLocation>
        <location evidence="8">Cytoplasm</location>
    </subcellularLocation>
</comment>
<keyword evidence="3 7" id="KW-0479">Metal-binding</keyword>
<comment type="function">
    <text evidence="8">Iron-storage protein.</text>
</comment>
<dbReference type="InterPro" id="IPR008331">
    <property type="entry name" value="Ferritin_DPS_dom"/>
</dbReference>
<dbReference type="SUPFAM" id="SSF47240">
    <property type="entry name" value="Ferritin-like"/>
    <property type="match status" value="1"/>
</dbReference>
<evidence type="ECO:0000256" key="4">
    <source>
        <dbReference type="ARBA" id="ARBA00023002"/>
    </source>
</evidence>
<protein>
    <recommendedName>
        <fullName evidence="8">Ferritin</fullName>
        <ecNumber evidence="8">1.16.3.2</ecNumber>
    </recommendedName>
</protein>
<keyword evidence="8" id="KW-0963">Cytoplasm</keyword>
<evidence type="ECO:0000256" key="1">
    <source>
        <dbReference type="ARBA" id="ARBA00006950"/>
    </source>
</evidence>
<dbReference type="EC" id="1.16.3.2" evidence="8"/>
<comment type="function">
    <text evidence="6">May alleviate iron toxicity in the presence of oxygen.</text>
</comment>
<dbReference type="GO" id="GO:0004322">
    <property type="term" value="F:ferroxidase activity"/>
    <property type="evidence" value="ECO:0007669"/>
    <property type="project" value="TreeGrafter"/>
</dbReference>
<evidence type="ECO:0000256" key="7">
    <source>
        <dbReference type="PIRSR" id="PIRSR601519-1"/>
    </source>
</evidence>
<dbReference type="InterPro" id="IPR009040">
    <property type="entry name" value="Ferritin-like_diiron"/>
</dbReference>
<dbReference type="CDD" id="cd01055">
    <property type="entry name" value="Nonheme_Ferritin"/>
    <property type="match status" value="1"/>
</dbReference>
<feature type="domain" description="Ferritin-like diiron" evidence="9">
    <location>
        <begin position="1"/>
        <end position="145"/>
    </location>
</feature>
<evidence type="ECO:0000256" key="8">
    <source>
        <dbReference type="RuleBase" id="RU361145"/>
    </source>
</evidence>
<feature type="binding site" evidence="7">
    <location>
        <position position="50"/>
    </location>
    <ligand>
        <name>Fe cation</name>
        <dbReference type="ChEBI" id="CHEBI:24875"/>
        <label>1</label>
    </ligand>
</feature>
<feature type="binding site" evidence="7">
    <location>
        <position position="17"/>
    </location>
    <ligand>
        <name>Fe cation</name>
        <dbReference type="ChEBI" id="CHEBI:24875"/>
        <label>1</label>
    </ligand>
</feature>
<dbReference type="FunFam" id="1.20.1260.10:FF:000001">
    <property type="entry name" value="Non-heme ferritin"/>
    <property type="match status" value="1"/>
</dbReference>
<evidence type="ECO:0000256" key="6">
    <source>
        <dbReference type="ARBA" id="ARBA00054546"/>
    </source>
</evidence>
<dbReference type="InterPro" id="IPR001519">
    <property type="entry name" value="Ferritin"/>
</dbReference>
<evidence type="ECO:0000259" key="9">
    <source>
        <dbReference type="PROSITE" id="PS50905"/>
    </source>
</evidence>
<gene>
    <name evidence="10" type="ORF">FYJ73_12300</name>
</gene>
<evidence type="ECO:0000256" key="5">
    <source>
        <dbReference type="ARBA" id="ARBA00023004"/>
    </source>
</evidence>
<dbReference type="Pfam" id="PF00210">
    <property type="entry name" value="Ferritin"/>
    <property type="match status" value="1"/>
</dbReference>
<name>A0A7K0KIY7_9BACT</name>
<dbReference type="PANTHER" id="PTHR11431:SF127">
    <property type="entry name" value="BACTERIAL NON-HEME FERRITIN"/>
    <property type="match status" value="1"/>
</dbReference>
<accession>A0A7K0KIY7</accession>
<organism evidence="10 11">
    <name type="scientific">Hallella mizrahii</name>
    <dbReference type="NCBI Taxonomy" id="2606637"/>
    <lineage>
        <taxon>Bacteria</taxon>
        <taxon>Pseudomonadati</taxon>
        <taxon>Bacteroidota</taxon>
        <taxon>Bacteroidia</taxon>
        <taxon>Bacteroidales</taxon>
        <taxon>Prevotellaceae</taxon>
        <taxon>Hallella</taxon>
    </lineage>
</organism>
<dbReference type="InterPro" id="IPR009078">
    <property type="entry name" value="Ferritin-like_SF"/>
</dbReference>
<dbReference type="GO" id="GO:0008198">
    <property type="term" value="F:ferrous iron binding"/>
    <property type="evidence" value="ECO:0007669"/>
    <property type="project" value="TreeGrafter"/>
</dbReference>
<dbReference type="GO" id="GO:0005829">
    <property type="term" value="C:cytosol"/>
    <property type="evidence" value="ECO:0007669"/>
    <property type="project" value="TreeGrafter"/>
</dbReference>
<keyword evidence="5 7" id="KW-0408">Iron</keyword>
<dbReference type="Gene3D" id="1.20.1260.10">
    <property type="match status" value="1"/>
</dbReference>
<comment type="similarity">
    <text evidence="1 8">Belongs to the ferritin family. Prokaryotic subfamily.</text>
</comment>
<feature type="binding site" evidence="7">
    <location>
        <position position="94"/>
    </location>
    <ligand>
        <name>Fe cation</name>
        <dbReference type="ChEBI" id="CHEBI:24875"/>
        <label>1</label>
    </ligand>
</feature>
<dbReference type="GO" id="GO:0006826">
    <property type="term" value="P:iron ion transport"/>
    <property type="evidence" value="ECO:0007669"/>
    <property type="project" value="InterPro"/>
</dbReference>
<evidence type="ECO:0000256" key="3">
    <source>
        <dbReference type="ARBA" id="ARBA00022723"/>
    </source>
</evidence>
<keyword evidence="4" id="KW-0560">Oxidoreductase</keyword>
<dbReference type="AlphaFoldDB" id="A0A7K0KIY7"/>
<reference evidence="10 11" key="1">
    <citation type="submission" date="2019-08" db="EMBL/GenBank/DDBJ databases">
        <title>In-depth cultivation of the pig gut microbiome towards novel bacterial diversity and tailored functional studies.</title>
        <authorList>
            <person name="Wylensek D."/>
            <person name="Hitch T.C.A."/>
            <person name="Clavel T."/>
        </authorList>
    </citation>
    <scope>NUCLEOTIDE SEQUENCE [LARGE SCALE GENOMIC DNA]</scope>
    <source>
        <strain evidence="10 11">LKV-178-WT-2A</strain>
    </source>
</reference>
<dbReference type="InterPro" id="IPR041719">
    <property type="entry name" value="Ferritin_prok"/>
</dbReference>
<dbReference type="GO" id="GO:0042802">
    <property type="term" value="F:identical protein binding"/>
    <property type="evidence" value="ECO:0007669"/>
    <property type="project" value="UniProtKB-ARBA"/>
</dbReference>
<feature type="binding site" evidence="7">
    <location>
        <position position="127"/>
    </location>
    <ligand>
        <name>Fe cation</name>
        <dbReference type="ChEBI" id="CHEBI:24875"/>
        <label>1</label>
    </ligand>
</feature>
<dbReference type="RefSeq" id="WP_154535023.1">
    <property type="nucleotide sequence ID" value="NZ_VUNG01000038.1"/>
</dbReference>
<keyword evidence="11" id="KW-1185">Reference proteome</keyword>
<sequence length="174" mass="19946">MLSQKMQDALNAQINAEFWSAYLYLSMSAYANAQGYPGMAHWFEVQYQEELDHVKIFFDYILQRDGRVMLDPIQGVPTEWANPLDLFQNTLKHEQTVTGLINKLYATSLEDNDFATQSMLKWFIDEQVEEEENAKNIIDSLKMIGDNGYGIYTLDKDLATRVYTQAAPLAAKNA</sequence>
<evidence type="ECO:0000313" key="11">
    <source>
        <dbReference type="Proteomes" id="UP000438914"/>
    </source>
</evidence>
<evidence type="ECO:0000313" key="10">
    <source>
        <dbReference type="EMBL" id="MST85435.1"/>
    </source>
</evidence>
<dbReference type="GO" id="GO:0008199">
    <property type="term" value="F:ferric iron binding"/>
    <property type="evidence" value="ECO:0007669"/>
    <property type="project" value="InterPro"/>
</dbReference>
<dbReference type="Proteomes" id="UP000438914">
    <property type="component" value="Unassembled WGS sequence"/>
</dbReference>
<dbReference type="GO" id="GO:0006879">
    <property type="term" value="P:intracellular iron ion homeostasis"/>
    <property type="evidence" value="ECO:0007669"/>
    <property type="project" value="UniProtKB-KW"/>
</dbReference>
<dbReference type="PANTHER" id="PTHR11431">
    <property type="entry name" value="FERRITIN"/>
    <property type="match status" value="1"/>
</dbReference>
<dbReference type="EMBL" id="VUNG01000038">
    <property type="protein sequence ID" value="MST85435.1"/>
    <property type="molecule type" value="Genomic_DNA"/>
</dbReference>